<evidence type="ECO:0000313" key="10">
    <source>
        <dbReference type="Proteomes" id="UP001302745"/>
    </source>
</evidence>
<dbReference type="EMBL" id="MU857086">
    <property type="protein sequence ID" value="KAK4150237.1"/>
    <property type="molecule type" value="Genomic_DNA"/>
</dbReference>
<keyword evidence="4 7" id="KW-0472">Membrane</keyword>
<keyword evidence="3 7" id="KW-1133">Transmembrane helix</keyword>
<evidence type="ECO:0000313" key="9">
    <source>
        <dbReference type="EMBL" id="KAK4150237.1"/>
    </source>
</evidence>
<dbReference type="GO" id="GO:0016020">
    <property type="term" value="C:membrane"/>
    <property type="evidence" value="ECO:0007669"/>
    <property type="project" value="UniProtKB-SubCell"/>
</dbReference>
<comment type="caution">
    <text evidence="9">The sequence shown here is derived from an EMBL/GenBank/DDBJ whole genome shotgun (WGS) entry which is preliminary data.</text>
</comment>
<reference evidence="9" key="2">
    <citation type="submission" date="2023-05" db="EMBL/GenBank/DDBJ databases">
        <authorList>
            <consortium name="Lawrence Berkeley National Laboratory"/>
            <person name="Steindorff A."/>
            <person name="Hensen N."/>
            <person name="Bonometti L."/>
            <person name="Westerberg I."/>
            <person name="Brannstrom I.O."/>
            <person name="Guillou S."/>
            <person name="Cros-Aarteil S."/>
            <person name="Calhoun S."/>
            <person name="Haridas S."/>
            <person name="Kuo A."/>
            <person name="Mondo S."/>
            <person name="Pangilinan J."/>
            <person name="Riley R."/>
            <person name="Labutti K."/>
            <person name="Andreopoulos B."/>
            <person name="Lipzen A."/>
            <person name="Chen C."/>
            <person name="Yanf M."/>
            <person name="Daum C."/>
            <person name="Ng V."/>
            <person name="Clum A."/>
            <person name="Ohm R."/>
            <person name="Martin F."/>
            <person name="Silar P."/>
            <person name="Natvig D."/>
            <person name="Lalanne C."/>
            <person name="Gautier V."/>
            <person name="Ament-Velasquez S.L."/>
            <person name="Kruys A."/>
            <person name="Hutchinson M.I."/>
            <person name="Powell A.J."/>
            <person name="Barry K."/>
            <person name="Miller A.N."/>
            <person name="Grigoriev I.V."/>
            <person name="Debuchy R."/>
            <person name="Gladieux P."/>
            <person name="Thoren M.H."/>
            <person name="Johannesson H."/>
        </authorList>
    </citation>
    <scope>NUCLEOTIDE SEQUENCE</scope>
    <source>
        <strain evidence="9">CBS 538.74</strain>
    </source>
</reference>
<feature type="compositionally biased region" description="Basic and acidic residues" evidence="6">
    <location>
        <begin position="304"/>
        <end position="315"/>
    </location>
</feature>
<gene>
    <name evidence="9" type="ORF">C8A00DRAFT_18196</name>
</gene>
<dbReference type="Proteomes" id="UP001302745">
    <property type="component" value="Unassembled WGS sequence"/>
</dbReference>
<comment type="similarity">
    <text evidence="5">Belongs to the SAT4 family.</text>
</comment>
<feature type="transmembrane region" description="Helical" evidence="7">
    <location>
        <begin position="224"/>
        <end position="245"/>
    </location>
</feature>
<feature type="transmembrane region" description="Helical" evidence="7">
    <location>
        <begin position="54"/>
        <end position="75"/>
    </location>
</feature>
<feature type="transmembrane region" description="Helical" evidence="7">
    <location>
        <begin position="108"/>
        <end position="128"/>
    </location>
</feature>
<dbReference type="Pfam" id="PF20684">
    <property type="entry name" value="Fung_rhodopsin"/>
    <property type="match status" value="1"/>
</dbReference>
<evidence type="ECO:0000259" key="8">
    <source>
        <dbReference type="Pfam" id="PF20684"/>
    </source>
</evidence>
<feature type="transmembrane region" description="Helical" evidence="7">
    <location>
        <begin position="140"/>
        <end position="160"/>
    </location>
</feature>
<dbReference type="InterPro" id="IPR052337">
    <property type="entry name" value="SAT4-like"/>
</dbReference>
<proteinExistence type="inferred from homology"/>
<accession>A0AAN6VF27</accession>
<dbReference type="PANTHER" id="PTHR33048">
    <property type="entry name" value="PTH11-LIKE INTEGRAL MEMBRANE PROTEIN (AFU_ORTHOLOGUE AFUA_5G11245)"/>
    <property type="match status" value="1"/>
</dbReference>
<evidence type="ECO:0000256" key="3">
    <source>
        <dbReference type="ARBA" id="ARBA00022989"/>
    </source>
</evidence>
<dbReference type="InterPro" id="IPR049326">
    <property type="entry name" value="Rhodopsin_dom_fungi"/>
</dbReference>
<sequence length="402" mass="44977">MSSSQTGLYETTNEFVSEHAFYVVLWLGVGLSATAFAFRAYIRINYMRRFHSSDYLMLLALAIQAAIAGVGQAYLSDIYLMTHVQNGVATPGADFLDRMTAGLRGDGIMLLLSIIGIWVIKMNFLLFFYRLGHQITSFKVFWTVSVVVVIGCGAASVGMLPFDCSFGDIMHIITQCSTEGTVGAIYTKYKVSVAVDCVSDAVIISFPISILFKTRISLRQKIILSSIFCLVGFTIAVTIVRGSIFGGVYKELDQVDRKVFDTTWVVFWFYIEYMVSFIVSCLVSFRSLWAHKDAKARARARDEFDRQERIKERTPSDPSNKGSGLRARMQRMHDTLLDTFNDDETLWEHDVLPNGPPSGTLSVDFSTYNPGLFTWNAQADRAKGDSESVQSLQPVRLADSRV</sequence>
<keyword evidence="2 7" id="KW-0812">Transmembrane</keyword>
<evidence type="ECO:0000256" key="4">
    <source>
        <dbReference type="ARBA" id="ARBA00023136"/>
    </source>
</evidence>
<dbReference type="PANTHER" id="PTHR33048:SF47">
    <property type="entry name" value="INTEGRAL MEMBRANE PROTEIN-RELATED"/>
    <property type="match status" value="1"/>
</dbReference>
<evidence type="ECO:0000256" key="6">
    <source>
        <dbReference type="SAM" id="MobiDB-lite"/>
    </source>
</evidence>
<evidence type="ECO:0000256" key="1">
    <source>
        <dbReference type="ARBA" id="ARBA00004141"/>
    </source>
</evidence>
<evidence type="ECO:0000256" key="5">
    <source>
        <dbReference type="ARBA" id="ARBA00038359"/>
    </source>
</evidence>
<name>A0AAN6VF27_9PEZI</name>
<feature type="transmembrane region" description="Helical" evidence="7">
    <location>
        <begin position="191"/>
        <end position="212"/>
    </location>
</feature>
<comment type="subcellular location">
    <subcellularLocation>
        <location evidence="1">Membrane</location>
        <topology evidence="1">Multi-pass membrane protein</topology>
    </subcellularLocation>
</comment>
<keyword evidence="10" id="KW-1185">Reference proteome</keyword>
<feature type="transmembrane region" description="Helical" evidence="7">
    <location>
        <begin position="20"/>
        <end position="42"/>
    </location>
</feature>
<feature type="transmembrane region" description="Helical" evidence="7">
    <location>
        <begin position="265"/>
        <end position="289"/>
    </location>
</feature>
<evidence type="ECO:0000256" key="2">
    <source>
        <dbReference type="ARBA" id="ARBA00022692"/>
    </source>
</evidence>
<feature type="region of interest" description="Disordered" evidence="6">
    <location>
        <begin position="304"/>
        <end position="325"/>
    </location>
</feature>
<protein>
    <recommendedName>
        <fullName evidence="8">Rhodopsin domain-containing protein</fullName>
    </recommendedName>
</protein>
<feature type="domain" description="Rhodopsin" evidence="8">
    <location>
        <begin position="39"/>
        <end position="290"/>
    </location>
</feature>
<dbReference type="AlphaFoldDB" id="A0AAN6VF27"/>
<evidence type="ECO:0000256" key="7">
    <source>
        <dbReference type="SAM" id="Phobius"/>
    </source>
</evidence>
<organism evidence="9 10">
    <name type="scientific">Chaetomidium leptoderma</name>
    <dbReference type="NCBI Taxonomy" id="669021"/>
    <lineage>
        <taxon>Eukaryota</taxon>
        <taxon>Fungi</taxon>
        <taxon>Dikarya</taxon>
        <taxon>Ascomycota</taxon>
        <taxon>Pezizomycotina</taxon>
        <taxon>Sordariomycetes</taxon>
        <taxon>Sordariomycetidae</taxon>
        <taxon>Sordariales</taxon>
        <taxon>Chaetomiaceae</taxon>
        <taxon>Chaetomidium</taxon>
    </lineage>
</organism>
<reference evidence="9" key="1">
    <citation type="journal article" date="2023" name="Mol. Phylogenet. Evol.">
        <title>Genome-scale phylogeny and comparative genomics of the fungal order Sordariales.</title>
        <authorList>
            <person name="Hensen N."/>
            <person name="Bonometti L."/>
            <person name="Westerberg I."/>
            <person name="Brannstrom I.O."/>
            <person name="Guillou S."/>
            <person name="Cros-Aarteil S."/>
            <person name="Calhoun S."/>
            <person name="Haridas S."/>
            <person name="Kuo A."/>
            <person name="Mondo S."/>
            <person name="Pangilinan J."/>
            <person name="Riley R."/>
            <person name="LaButti K."/>
            <person name="Andreopoulos B."/>
            <person name="Lipzen A."/>
            <person name="Chen C."/>
            <person name="Yan M."/>
            <person name="Daum C."/>
            <person name="Ng V."/>
            <person name="Clum A."/>
            <person name="Steindorff A."/>
            <person name="Ohm R.A."/>
            <person name="Martin F."/>
            <person name="Silar P."/>
            <person name="Natvig D.O."/>
            <person name="Lalanne C."/>
            <person name="Gautier V."/>
            <person name="Ament-Velasquez S.L."/>
            <person name="Kruys A."/>
            <person name="Hutchinson M.I."/>
            <person name="Powell A.J."/>
            <person name="Barry K."/>
            <person name="Miller A.N."/>
            <person name="Grigoriev I.V."/>
            <person name="Debuchy R."/>
            <person name="Gladieux P."/>
            <person name="Hiltunen Thoren M."/>
            <person name="Johannesson H."/>
        </authorList>
    </citation>
    <scope>NUCLEOTIDE SEQUENCE</scope>
    <source>
        <strain evidence="9">CBS 538.74</strain>
    </source>
</reference>